<evidence type="ECO:0000313" key="3">
    <source>
        <dbReference type="Proteomes" id="UP000070498"/>
    </source>
</evidence>
<keyword evidence="1" id="KW-0812">Transmembrane</keyword>
<dbReference type="STRING" id="2052828.ATO67_18275"/>
<evidence type="ECO:0000313" key="2">
    <source>
        <dbReference type="EMBL" id="KXG87594.1"/>
    </source>
</evidence>
<organism evidence="2 3">
    <name type="scientific">Agrobacterium bohemicum</name>
    <dbReference type="NCBI Taxonomy" id="2052828"/>
    <lineage>
        <taxon>Bacteria</taxon>
        <taxon>Pseudomonadati</taxon>
        <taxon>Pseudomonadota</taxon>
        <taxon>Alphaproteobacteria</taxon>
        <taxon>Hyphomicrobiales</taxon>
        <taxon>Rhizobiaceae</taxon>
        <taxon>Rhizobium/Agrobacterium group</taxon>
        <taxon>Agrobacterium</taxon>
    </lineage>
</organism>
<reference evidence="2 3" key="1">
    <citation type="submission" date="2015-11" db="EMBL/GenBank/DDBJ databases">
        <title>Draft genome sequence of Agrobacterium sp. R89-1.</title>
        <authorList>
            <person name="Zahradnik J."/>
            <person name="Kyslikova E."/>
            <person name="Palyzova A."/>
            <person name="Kyslik P."/>
        </authorList>
    </citation>
    <scope>NUCLEOTIDE SEQUENCE [LARGE SCALE GENOMIC DNA]</scope>
    <source>
        <strain evidence="2 3">R89-1</strain>
    </source>
</reference>
<dbReference type="RefSeq" id="WP_067652589.1">
    <property type="nucleotide sequence ID" value="NZ_KQ961034.1"/>
</dbReference>
<keyword evidence="1" id="KW-0472">Membrane</keyword>
<accession>A0A135P842</accession>
<protein>
    <submittedName>
        <fullName evidence="2">Uncharacterized protein</fullName>
    </submittedName>
</protein>
<evidence type="ECO:0000256" key="1">
    <source>
        <dbReference type="SAM" id="Phobius"/>
    </source>
</evidence>
<dbReference type="EMBL" id="LNUW01000004">
    <property type="protein sequence ID" value="KXG87594.1"/>
    <property type="molecule type" value="Genomic_DNA"/>
</dbReference>
<gene>
    <name evidence="2" type="ORF">ATO67_18275</name>
</gene>
<dbReference type="OrthoDB" id="8092922at2"/>
<comment type="caution">
    <text evidence="2">The sequence shown here is derived from an EMBL/GenBank/DDBJ whole genome shotgun (WGS) entry which is preliminary data.</text>
</comment>
<name>A0A135P842_9HYPH</name>
<keyword evidence="3" id="KW-1185">Reference proteome</keyword>
<proteinExistence type="predicted"/>
<keyword evidence="1" id="KW-1133">Transmembrane helix</keyword>
<feature type="transmembrane region" description="Helical" evidence="1">
    <location>
        <begin position="169"/>
        <end position="191"/>
    </location>
</feature>
<dbReference type="AlphaFoldDB" id="A0A135P842"/>
<dbReference type="Proteomes" id="UP000070498">
    <property type="component" value="Unassembled WGS sequence"/>
</dbReference>
<sequence length="261" mass="29217">MTDERDPSKKTFKLSDVINTFEGEGRVSPMAKAMGLHSTSEGLVNLFARKEEERARMAAMIASTGSIRQIHEDIDAQRRRIGEFTASQKPKVVKSHAPALVTPKIPPNPILETNRKLKDIESKFEDMLDVMGGAAKIATDIQSHAVQFLDKFDKASEQTDHAAKSAIRIAVFAIVISVVTQFIPMGVGYVWPDQTLPSLEKLTHHIVATQEASRAETKRIVEELRLNDQRMAEEIVKVLNRRDEEAARLLEAVRKLAERPQ</sequence>